<dbReference type="RefSeq" id="WP_175276536.1">
    <property type="nucleotide sequence ID" value="NZ_CP054836.1"/>
</dbReference>
<keyword evidence="2" id="KW-1185">Reference proteome</keyword>
<protein>
    <submittedName>
        <fullName evidence="1">Uncharacterized protein</fullName>
    </submittedName>
</protein>
<dbReference type="EMBL" id="CP054836">
    <property type="protein sequence ID" value="QKV18643.1"/>
    <property type="molecule type" value="Genomic_DNA"/>
</dbReference>
<dbReference type="KEGG" id="orm:HTY61_09380"/>
<proteinExistence type="predicted"/>
<organism evidence="1 2">
    <name type="scientific">Oricola thermophila</name>
    <dbReference type="NCBI Taxonomy" id="2742145"/>
    <lineage>
        <taxon>Bacteria</taxon>
        <taxon>Pseudomonadati</taxon>
        <taxon>Pseudomonadota</taxon>
        <taxon>Alphaproteobacteria</taxon>
        <taxon>Hyphomicrobiales</taxon>
        <taxon>Ahrensiaceae</taxon>
        <taxon>Oricola</taxon>
    </lineage>
</organism>
<dbReference type="Proteomes" id="UP000509367">
    <property type="component" value="Chromosome"/>
</dbReference>
<sequence length="69" mass="7470">MAKTVKIGRSTISGRFVTRAIGPRKATKFASVEGLELSAASREIAQNTKSRGLRGDAYRAEIVKAFKKS</sequence>
<accession>A0A6N1VDN7</accession>
<evidence type="ECO:0000313" key="1">
    <source>
        <dbReference type="EMBL" id="QKV18643.1"/>
    </source>
</evidence>
<dbReference type="AlphaFoldDB" id="A0A6N1VDN7"/>
<evidence type="ECO:0000313" key="2">
    <source>
        <dbReference type="Proteomes" id="UP000509367"/>
    </source>
</evidence>
<name>A0A6N1VDN7_9HYPH</name>
<reference evidence="1 2" key="1">
    <citation type="submission" date="2020-06" db="EMBL/GenBank/DDBJ databases">
        <title>Oricola thermophila sp. nov. isolated from a tidal sediments.</title>
        <authorList>
            <person name="Kwon K.K."/>
            <person name="Yang S.-H."/>
            <person name="Park M.-J."/>
        </authorList>
    </citation>
    <scope>NUCLEOTIDE SEQUENCE [LARGE SCALE GENOMIC DNA]</scope>
    <source>
        <strain evidence="1 2">MEBiC13590</strain>
    </source>
</reference>
<gene>
    <name evidence="1" type="ORF">HTY61_09380</name>
</gene>